<dbReference type="InterPro" id="IPR011042">
    <property type="entry name" value="6-blade_b-propeller_TolB-like"/>
</dbReference>
<comment type="caution">
    <text evidence="1">The sequence shown here is derived from an EMBL/GenBank/DDBJ whole genome shotgun (WGS) entry which is preliminary data.</text>
</comment>
<evidence type="ECO:0000313" key="1">
    <source>
        <dbReference type="EMBL" id="KAH3870581.1"/>
    </source>
</evidence>
<dbReference type="AlphaFoldDB" id="A0A9D4M8Y1"/>
<gene>
    <name evidence="1" type="ORF">DPMN_033769</name>
</gene>
<dbReference type="Gene3D" id="2.120.10.30">
    <property type="entry name" value="TolB, C-terminal domain"/>
    <property type="match status" value="1"/>
</dbReference>
<accession>A0A9D4M8Y1</accession>
<keyword evidence="2" id="KW-1185">Reference proteome</keyword>
<proteinExistence type="predicted"/>
<dbReference type="Proteomes" id="UP000828390">
    <property type="component" value="Unassembled WGS sequence"/>
</dbReference>
<protein>
    <submittedName>
        <fullName evidence="1">Uncharacterized protein</fullName>
    </submittedName>
</protein>
<reference evidence="1" key="2">
    <citation type="submission" date="2020-11" db="EMBL/GenBank/DDBJ databases">
        <authorList>
            <person name="McCartney M.A."/>
            <person name="Auch B."/>
            <person name="Kono T."/>
            <person name="Mallez S."/>
            <person name="Becker A."/>
            <person name="Gohl D.M."/>
            <person name="Silverstein K.A.T."/>
            <person name="Koren S."/>
            <person name="Bechman K.B."/>
            <person name="Herman A."/>
            <person name="Abrahante J.E."/>
            <person name="Garbe J."/>
        </authorList>
    </citation>
    <scope>NUCLEOTIDE SEQUENCE</scope>
    <source>
        <strain evidence="1">Duluth1</strain>
        <tissue evidence="1">Whole animal</tissue>
    </source>
</reference>
<name>A0A9D4M8Y1_DREPO</name>
<dbReference type="EMBL" id="JAIWYP010000002">
    <property type="protein sequence ID" value="KAH3870581.1"/>
    <property type="molecule type" value="Genomic_DNA"/>
</dbReference>
<organism evidence="1 2">
    <name type="scientific">Dreissena polymorpha</name>
    <name type="common">Zebra mussel</name>
    <name type="synonym">Mytilus polymorpha</name>
    <dbReference type="NCBI Taxonomy" id="45954"/>
    <lineage>
        <taxon>Eukaryota</taxon>
        <taxon>Metazoa</taxon>
        <taxon>Spiralia</taxon>
        <taxon>Lophotrochozoa</taxon>
        <taxon>Mollusca</taxon>
        <taxon>Bivalvia</taxon>
        <taxon>Autobranchia</taxon>
        <taxon>Heteroconchia</taxon>
        <taxon>Euheterodonta</taxon>
        <taxon>Imparidentia</taxon>
        <taxon>Neoheterodontei</taxon>
        <taxon>Myida</taxon>
        <taxon>Dreissenoidea</taxon>
        <taxon>Dreissenidae</taxon>
        <taxon>Dreissena</taxon>
    </lineage>
</organism>
<dbReference type="SUPFAM" id="SSF63829">
    <property type="entry name" value="Calcium-dependent phosphotriesterase"/>
    <property type="match status" value="1"/>
</dbReference>
<evidence type="ECO:0000313" key="2">
    <source>
        <dbReference type="Proteomes" id="UP000828390"/>
    </source>
</evidence>
<reference evidence="1" key="1">
    <citation type="journal article" date="2019" name="bioRxiv">
        <title>The Genome of the Zebra Mussel, Dreissena polymorpha: A Resource for Invasive Species Research.</title>
        <authorList>
            <person name="McCartney M.A."/>
            <person name="Auch B."/>
            <person name="Kono T."/>
            <person name="Mallez S."/>
            <person name="Zhang Y."/>
            <person name="Obille A."/>
            <person name="Becker A."/>
            <person name="Abrahante J.E."/>
            <person name="Garbe J."/>
            <person name="Badalamenti J.P."/>
            <person name="Herman A."/>
            <person name="Mangelson H."/>
            <person name="Liachko I."/>
            <person name="Sullivan S."/>
            <person name="Sone E.D."/>
            <person name="Koren S."/>
            <person name="Silverstein K.A.T."/>
            <person name="Beckman K.B."/>
            <person name="Gohl D.M."/>
        </authorList>
    </citation>
    <scope>NUCLEOTIDE SEQUENCE</scope>
    <source>
        <strain evidence="1">Duluth1</strain>
        <tissue evidence="1">Whole animal</tissue>
    </source>
</reference>
<sequence length="108" mass="11777">MCTYVQSKNTLVLTDKLAHTVYMYDTVKATSRAVTNENIQEPRGACPEPGDTVLVCSMRKNSIVHLTIDGKILGTYPVDIKLPFSICVSKDGTRLSVSNGTEGVSLRI</sequence>